<organism evidence="2 3">
    <name type="scientific">Mycena metata</name>
    <dbReference type="NCBI Taxonomy" id="1033252"/>
    <lineage>
        <taxon>Eukaryota</taxon>
        <taxon>Fungi</taxon>
        <taxon>Dikarya</taxon>
        <taxon>Basidiomycota</taxon>
        <taxon>Agaricomycotina</taxon>
        <taxon>Agaricomycetes</taxon>
        <taxon>Agaricomycetidae</taxon>
        <taxon>Agaricales</taxon>
        <taxon>Marasmiineae</taxon>
        <taxon>Mycenaceae</taxon>
        <taxon>Mycena</taxon>
    </lineage>
</organism>
<feature type="compositionally biased region" description="Low complexity" evidence="1">
    <location>
        <begin position="71"/>
        <end position="87"/>
    </location>
</feature>
<comment type="caution">
    <text evidence="2">The sequence shown here is derived from an EMBL/GenBank/DDBJ whole genome shotgun (WGS) entry which is preliminary data.</text>
</comment>
<feature type="region of interest" description="Disordered" evidence="1">
    <location>
        <begin position="168"/>
        <end position="217"/>
    </location>
</feature>
<name>A0AAD7JQX4_9AGAR</name>
<dbReference type="EMBL" id="JARKIB010000021">
    <property type="protein sequence ID" value="KAJ7767654.1"/>
    <property type="molecule type" value="Genomic_DNA"/>
</dbReference>
<evidence type="ECO:0000256" key="1">
    <source>
        <dbReference type="SAM" id="MobiDB-lite"/>
    </source>
</evidence>
<evidence type="ECO:0000313" key="3">
    <source>
        <dbReference type="Proteomes" id="UP001215598"/>
    </source>
</evidence>
<proteinExistence type="predicted"/>
<protein>
    <submittedName>
        <fullName evidence="2">Uncharacterized protein</fullName>
    </submittedName>
</protein>
<dbReference type="Proteomes" id="UP001215598">
    <property type="component" value="Unassembled WGS sequence"/>
</dbReference>
<feature type="compositionally biased region" description="Basic and acidic residues" evidence="1">
    <location>
        <begin position="204"/>
        <end position="217"/>
    </location>
</feature>
<evidence type="ECO:0000313" key="2">
    <source>
        <dbReference type="EMBL" id="KAJ7767654.1"/>
    </source>
</evidence>
<feature type="compositionally biased region" description="Basic residues" evidence="1">
    <location>
        <begin position="187"/>
        <end position="198"/>
    </location>
</feature>
<reference evidence="2" key="1">
    <citation type="submission" date="2023-03" db="EMBL/GenBank/DDBJ databases">
        <title>Massive genome expansion in bonnet fungi (Mycena s.s.) driven by repeated elements and novel gene families across ecological guilds.</title>
        <authorList>
            <consortium name="Lawrence Berkeley National Laboratory"/>
            <person name="Harder C.B."/>
            <person name="Miyauchi S."/>
            <person name="Viragh M."/>
            <person name="Kuo A."/>
            <person name="Thoen E."/>
            <person name="Andreopoulos B."/>
            <person name="Lu D."/>
            <person name="Skrede I."/>
            <person name="Drula E."/>
            <person name="Henrissat B."/>
            <person name="Morin E."/>
            <person name="Kohler A."/>
            <person name="Barry K."/>
            <person name="LaButti K."/>
            <person name="Morin E."/>
            <person name="Salamov A."/>
            <person name="Lipzen A."/>
            <person name="Mereny Z."/>
            <person name="Hegedus B."/>
            <person name="Baldrian P."/>
            <person name="Stursova M."/>
            <person name="Weitz H."/>
            <person name="Taylor A."/>
            <person name="Grigoriev I.V."/>
            <person name="Nagy L.G."/>
            <person name="Martin F."/>
            <person name="Kauserud H."/>
        </authorList>
    </citation>
    <scope>NUCLEOTIDE SEQUENCE</scope>
    <source>
        <strain evidence="2">CBHHK182m</strain>
    </source>
</reference>
<accession>A0AAD7JQX4</accession>
<feature type="region of interest" description="Disordered" evidence="1">
    <location>
        <begin position="54"/>
        <end position="87"/>
    </location>
</feature>
<dbReference type="AlphaFoldDB" id="A0AAD7JQX4"/>
<keyword evidence="3" id="KW-1185">Reference proteome</keyword>
<gene>
    <name evidence="2" type="ORF">B0H16DRAFT_334605</name>
</gene>
<sequence length="284" mass="30881">MCVRRVEVRMRMKETKVGEAWARADGEVDGGGAGGSLWLRRTSTYPRLRCVGVDADGSGSRETGMHPLGLTPSGSESSPTVSSSVSLSVSRSRSPTLSHPWILQAHTRAFEGDSGSPPLPARMYADARIHGTLTRPSSAARALCDACLPTWRKYVENGKGRGACRCSGRWGRRRRQRRGAGETGRNGKQRTRSGRKQGRSTVRVLDDGRTGKEGSGERGRVMWFGLVRVVVLVGGKRVCKRRNPVWAKRDEGSCAGGMDADCATTREDDDEANPALQDINIDIQ</sequence>